<dbReference type="Gene3D" id="1.20.1540.10">
    <property type="entry name" value="Rhomboid-like"/>
    <property type="match status" value="1"/>
</dbReference>
<evidence type="ECO:0000259" key="7">
    <source>
        <dbReference type="PROSITE" id="PS50030"/>
    </source>
</evidence>
<protein>
    <recommendedName>
        <fullName evidence="7">UBA domain-containing protein</fullName>
    </recommendedName>
</protein>
<proteinExistence type="predicted"/>
<feature type="transmembrane region" description="Helical" evidence="6">
    <location>
        <begin position="37"/>
        <end position="59"/>
    </location>
</feature>
<dbReference type="GO" id="GO:0004252">
    <property type="term" value="F:serine-type endopeptidase activity"/>
    <property type="evidence" value="ECO:0007669"/>
    <property type="project" value="InterPro"/>
</dbReference>
<evidence type="ECO:0000256" key="6">
    <source>
        <dbReference type="SAM" id="Phobius"/>
    </source>
</evidence>
<dbReference type="SUPFAM" id="SSF144091">
    <property type="entry name" value="Rhomboid-like"/>
    <property type="match status" value="1"/>
</dbReference>
<accession>A0A7S0DXC6</accession>
<dbReference type="PANTHER" id="PTHR43066">
    <property type="entry name" value="RHOMBOID-RELATED PROTEIN"/>
    <property type="match status" value="1"/>
</dbReference>
<feature type="domain" description="UBA" evidence="7">
    <location>
        <begin position="246"/>
        <end position="287"/>
    </location>
</feature>
<dbReference type="InterPro" id="IPR022764">
    <property type="entry name" value="Peptidase_S54_rhomboid_dom"/>
</dbReference>
<feature type="transmembrane region" description="Helical" evidence="6">
    <location>
        <begin position="71"/>
        <end position="94"/>
    </location>
</feature>
<dbReference type="AlphaFoldDB" id="A0A7S0DXC6"/>
<evidence type="ECO:0000256" key="2">
    <source>
        <dbReference type="ARBA" id="ARBA00022692"/>
    </source>
</evidence>
<evidence type="ECO:0000256" key="1">
    <source>
        <dbReference type="ARBA" id="ARBA00004141"/>
    </source>
</evidence>
<reference evidence="8" key="1">
    <citation type="submission" date="2021-01" db="EMBL/GenBank/DDBJ databases">
        <authorList>
            <person name="Corre E."/>
            <person name="Pelletier E."/>
            <person name="Niang G."/>
            <person name="Scheremetjew M."/>
            <person name="Finn R."/>
            <person name="Kale V."/>
            <person name="Holt S."/>
            <person name="Cochrane G."/>
            <person name="Meng A."/>
            <person name="Brown T."/>
            <person name="Cohen L."/>
        </authorList>
    </citation>
    <scope>NUCLEOTIDE SEQUENCE</scope>
    <source>
        <strain evidence="8">CCMP325</strain>
    </source>
</reference>
<dbReference type="Gene3D" id="1.10.8.10">
    <property type="entry name" value="DNA helicase RuvA subunit, C-terminal domain"/>
    <property type="match status" value="1"/>
</dbReference>
<dbReference type="InterPro" id="IPR009060">
    <property type="entry name" value="UBA-like_sf"/>
</dbReference>
<dbReference type="InterPro" id="IPR015940">
    <property type="entry name" value="UBA"/>
</dbReference>
<gene>
    <name evidence="8" type="ORF">HPHI1048_LOCUS206</name>
</gene>
<sequence length="287" mass="32237">MGLSAIATITCSAIKAGKLLELDGEGLLVRRQVWRVITYQFFFSTASELIIGMVLMYTFRQFERHWGSKKFGAFIVVAKTLSAIMGTGALFLQRSWRQNFVMQVASGPYGLIFASLVQYYFEIPVSQPMQIFGLNFSNKTFVYIFAMQLSCSLSRPSQLAAASGILTGIMYRWNVLGLRKYMLPSWIYHLSSALFLPFLDAPVDVAARPLARPRAQQRRADSGAHQQTGEHGLLQRQAARAPELRRNDAAAIANLANMGFHDVERNQRLLDRYNGDVNRVVEELIGS</sequence>
<keyword evidence="2 6" id="KW-0812">Transmembrane</keyword>
<dbReference type="Pfam" id="PF01694">
    <property type="entry name" value="Rhomboid"/>
    <property type="match status" value="1"/>
</dbReference>
<evidence type="ECO:0000256" key="4">
    <source>
        <dbReference type="ARBA" id="ARBA00023136"/>
    </source>
</evidence>
<keyword evidence="4 6" id="KW-0472">Membrane</keyword>
<dbReference type="EMBL" id="HBEO01000288">
    <property type="protein sequence ID" value="CAD8465568.1"/>
    <property type="molecule type" value="Transcribed_RNA"/>
</dbReference>
<keyword evidence="3 6" id="KW-1133">Transmembrane helix</keyword>
<evidence type="ECO:0000256" key="3">
    <source>
        <dbReference type="ARBA" id="ARBA00022989"/>
    </source>
</evidence>
<organism evidence="8">
    <name type="scientific">Hanusia phi</name>
    <dbReference type="NCBI Taxonomy" id="3032"/>
    <lineage>
        <taxon>Eukaryota</taxon>
        <taxon>Cryptophyceae</taxon>
        <taxon>Pyrenomonadales</taxon>
        <taxon>Geminigeraceae</taxon>
        <taxon>Hanusia</taxon>
    </lineage>
</organism>
<feature type="transmembrane region" description="Helical" evidence="6">
    <location>
        <begin position="100"/>
        <end position="121"/>
    </location>
</feature>
<evidence type="ECO:0000256" key="5">
    <source>
        <dbReference type="SAM" id="MobiDB-lite"/>
    </source>
</evidence>
<dbReference type="CDD" id="cd14319">
    <property type="entry name" value="UBA_NBR1"/>
    <property type="match status" value="1"/>
</dbReference>
<dbReference type="SUPFAM" id="SSF46934">
    <property type="entry name" value="UBA-like"/>
    <property type="match status" value="1"/>
</dbReference>
<comment type="subcellular location">
    <subcellularLocation>
        <location evidence="1">Membrane</location>
        <topology evidence="1">Multi-pass membrane protein</topology>
    </subcellularLocation>
</comment>
<dbReference type="PROSITE" id="PS50030">
    <property type="entry name" value="UBA"/>
    <property type="match status" value="1"/>
</dbReference>
<dbReference type="InterPro" id="IPR035952">
    <property type="entry name" value="Rhomboid-like_sf"/>
</dbReference>
<dbReference type="GO" id="GO:0016020">
    <property type="term" value="C:membrane"/>
    <property type="evidence" value="ECO:0007669"/>
    <property type="project" value="UniProtKB-SubCell"/>
</dbReference>
<evidence type="ECO:0000313" key="8">
    <source>
        <dbReference type="EMBL" id="CAD8465568.1"/>
    </source>
</evidence>
<dbReference type="PANTHER" id="PTHR43066:SF21">
    <property type="entry name" value="UBIQUITIN-ASSOCIATED DOMAIN-CONTAINING PROTEIN 2"/>
    <property type="match status" value="1"/>
</dbReference>
<name>A0A7S0DXC6_9CRYP</name>
<feature type="region of interest" description="Disordered" evidence="5">
    <location>
        <begin position="212"/>
        <end position="241"/>
    </location>
</feature>